<evidence type="ECO:0000313" key="1">
    <source>
        <dbReference type="EMBL" id="KZK08432.1"/>
    </source>
</evidence>
<dbReference type="EMBL" id="LIYF01000005">
    <property type="protein sequence ID" value="KZK08432.1"/>
    <property type="molecule type" value="Genomic_DNA"/>
</dbReference>
<organism evidence="1 2">
    <name type="scientific">Lactococcus lactis subsp. cremoris</name>
    <name type="common">Streptococcus cremoris</name>
    <dbReference type="NCBI Taxonomy" id="1359"/>
    <lineage>
        <taxon>Bacteria</taxon>
        <taxon>Bacillati</taxon>
        <taxon>Bacillota</taxon>
        <taxon>Bacilli</taxon>
        <taxon>Lactobacillales</taxon>
        <taxon>Streptococcaceae</taxon>
        <taxon>Lactococcus</taxon>
    </lineage>
</organism>
<sequence>MITLVGVEKNFDAQWTKKLKHENHNICLIPPLEVDEHSIFDNPLNKVQKLHDFYETVFEQLKTCVDNMMKFKSGTIIFIFEPLIYSGSGKPYTPIKTNSLYSLMLSLSKELAAFNIDVFGIVLSFNPENEVQKKLIKSKQMDIFSLKYRGIKEEEQLKMINVLLVNSRIFRGQLISLGSPLTIFR</sequence>
<dbReference type="AlphaFoldDB" id="A0A166KJ54"/>
<accession>A0A166KJ54</accession>
<comment type="caution">
    <text evidence="1">The sequence shown here is derived from an EMBL/GenBank/DDBJ whole genome shotgun (WGS) entry which is preliminary data.</text>
</comment>
<dbReference type="RefSeq" id="WP_063281150.1">
    <property type="nucleotide sequence ID" value="NZ_LIYF01000005.1"/>
</dbReference>
<dbReference type="Proteomes" id="UP000076519">
    <property type="component" value="Unassembled WGS sequence"/>
</dbReference>
<protein>
    <submittedName>
        <fullName evidence="1">Uncharacterized protein</fullName>
    </submittedName>
</protein>
<reference evidence="1 2" key="1">
    <citation type="submission" date="2015-08" db="EMBL/GenBank/DDBJ databases">
        <title>Draft Genome Sequences of 11 Lactococcus lactis subspecies cremoris strains.</title>
        <authorList>
            <person name="Wels M."/>
            <person name="Backus L."/>
            <person name="Boekhorst J."/>
            <person name="Dijkstra A."/>
            <person name="Beerthuizen M."/>
            <person name="Siezen R."/>
            <person name="Bachmann H."/>
            <person name="Van Hijum S."/>
        </authorList>
    </citation>
    <scope>NUCLEOTIDE SEQUENCE [LARGE SCALE GENOMIC DNA]</scope>
    <source>
        <strain evidence="1 2">KW10</strain>
    </source>
</reference>
<evidence type="ECO:0000313" key="2">
    <source>
        <dbReference type="Proteomes" id="UP000076519"/>
    </source>
</evidence>
<dbReference type="PATRIC" id="fig|1359.32.peg.1263"/>
<gene>
    <name evidence="1" type="ORF">AB996_0329</name>
</gene>
<name>A0A166KJ54_LACLC</name>
<proteinExistence type="predicted"/>